<dbReference type="Gene3D" id="2.60.40.4060">
    <property type="entry name" value="Reeler domain"/>
    <property type="match status" value="1"/>
</dbReference>
<name>A0A7R9KRA4_9ACAR</name>
<reference evidence="2" key="1">
    <citation type="submission" date="2020-11" db="EMBL/GenBank/DDBJ databases">
        <authorList>
            <person name="Tran Van P."/>
        </authorList>
    </citation>
    <scope>NUCLEOTIDE SEQUENCE</scope>
</reference>
<organism evidence="2">
    <name type="scientific">Medioppia subpectinata</name>
    <dbReference type="NCBI Taxonomy" id="1979941"/>
    <lineage>
        <taxon>Eukaryota</taxon>
        <taxon>Metazoa</taxon>
        <taxon>Ecdysozoa</taxon>
        <taxon>Arthropoda</taxon>
        <taxon>Chelicerata</taxon>
        <taxon>Arachnida</taxon>
        <taxon>Acari</taxon>
        <taxon>Acariformes</taxon>
        <taxon>Sarcoptiformes</taxon>
        <taxon>Oribatida</taxon>
        <taxon>Brachypylina</taxon>
        <taxon>Oppioidea</taxon>
        <taxon>Oppiidae</taxon>
        <taxon>Medioppia</taxon>
    </lineage>
</organism>
<dbReference type="Proteomes" id="UP000759131">
    <property type="component" value="Unassembled WGS sequence"/>
</dbReference>
<dbReference type="CDD" id="cd08544">
    <property type="entry name" value="Reeler"/>
    <property type="match status" value="1"/>
</dbReference>
<feature type="domain" description="Reelin" evidence="1">
    <location>
        <begin position="87"/>
        <end position="165"/>
    </location>
</feature>
<keyword evidence="3" id="KW-1185">Reference proteome</keyword>
<protein>
    <recommendedName>
        <fullName evidence="1">Reelin domain-containing protein</fullName>
    </recommendedName>
</protein>
<sequence length="189" mass="21063">MCITPVEACDTLQPRHVGTQSLGAKEAPYYLVQSSNSYGDGYDGRVKGIKDYIYTHSLAARLYKLHIVCRKFFPKESLYNLFGLKMELGGELFKGFMIVAIDPLTGKRIGNWIKFKGTDILPCSAITHTNSRPKRMASLIWVPDPGARGYVAFEATIVRSFSEYYSGLGSVLPHQQSIREKSAQSLSKS</sequence>
<gene>
    <name evidence="2" type="ORF">OSB1V03_LOCUS7259</name>
</gene>
<dbReference type="InterPro" id="IPR042307">
    <property type="entry name" value="Reeler_sf"/>
</dbReference>
<proteinExistence type="predicted"/>
<dbReference type="OrthoDB" id="6418377at2759"/>
<dbReference type="InterPro" id="IPR002861">
    <property type="entry name" value="Reeler_dom"/>
</dbReference>
<evidence type="ECO:0000259" key="1">
    <source>
        <dbReference type="Pfam" id="PF02014"/>
    </source>
</evidence>
<dbReference type="EMBL" id="OC858760">
    <property type="protein sequence ID" value="CAD7626827.1"/>
    <property type="molecule type" value="Genomic_DNA"/>
</dbReference>
<dbReference type="EMBL" id="CAJPIZ010004185">
    <property type="protein sequence ID" value="CAG2107257.1"/>
    <property type="molecule type" value="Genomic_DNA"/>
</dbReference>
<dbReference type="Pfam" id="PF02014">
    <property type="entry name" value="Reeler"/>
    <property type="match status" value="1"/>
</dbReference>
<accession>A0A7R9KRA4</accession>
<dbReference type="AlphaFoldDB" id="A0A7R9KRA4"/>
<evidence type="ECO:0000313" key="3">
    <source>
        <dbReference type="Proteomes" id="UP000759131"/>
    </source>
</evidence>
<evidence type="ECO:0000313" key="2">
    <source>
        <dbReference type="EMBL" id="CAD7626827.1"/>
    </source>
</evidence>